<dbReference type="Pfam" id="PF00530">
    <property type="entry name" value="SRCR"/>
    <property type="match status" value="2"/>
</dbReference>
<protein>
    <recommendedName>
        <fullName evidence="4">SRCR domain-containing protein</fullName>
    </recommendedName>
</protein>
<name>A0AAE0W2V1_9BIVA</name>
<dbReference type="PROSITE" id="PS50287">
    <property type="entry name" value="SRCR_2"/>
    <property type="match status" value="2"/>
</dbReference>
<dbReference type="AlphaFoldDB" id="A0AAE0W2V1"/>
<dbReference type="InterPro" id="IPR036772">
    <property type="entry name" value="SRCR-like_dom_sf"/>
</dbReference>
<dbReference type="InterPro" id="IPR001190">
    <property type="entry name" value="SRCR"/>
</dbReference>
<feature type="disulfide bond" evidence="3">
    <location>
        <begin position="233"/>
        <end position="243"/>
    </location>
</feature>
<gene>
    <name evidence="5" type="ORF">CHS0354_012524</name>
</gene>
<reference evidence="5" key="2">
    <citation type="journal article" date="2021" name="Genome Biol. Evol.">
        <title>Developing a high-quality reference genome for a parasitic bivalve with doubly uniparental inheritance (Bivalvia: Unionida).</title>
        <authorList>
            <person name="Smith C.H."/>
        </authorList>
    </citation>
    <scope>NUCLEOTIDE SEQUENCE</scope>
    <source>
        <strain evidence="5">CHS0354</strain>
        <tissue evidence="5">Mantle</tissue>
    </source>
</reference>
<dbReference type="PRINTS" id="PR00258">
    <property type="entry name" value="SPERACTRCPTR"/>
</dbReference>
<dbReference type="PANTHER" id="PTHR48071:SF18">
    <property type="entry name" value="DELETED IN MALIGNANT BRAIN TUMORS 1 PROTEIN-RELATED"/>
    <property type="match status" value="1"/>
</dbReference>
<keyword evidence="1 3" id="KW-1015">Disulfide bond</keyword>
<dbReference type="PANTHER" id="PTHR48071">
    <property type="entry name" value="SRCR DOMAIN-CONTAINING PROTEIN"/>
    <property type="match status" value="1"/>
</dbReference>
<dbReference type="FunFam" id="3.10.250.10:FF:000011">
    <property type="entry name" value="Scavenger receptor class A member 5"/>
    <property type="match status" value="2"/>
</dbReference>
<reference evidence="5" key="3">
    <citation type="submission" date="2023-05" db="EMBL/GenBank/DDBJ databases">
        <authorList>
            <person name="Smith C.H."/>
        </authorList>
    </citation>
    <scope>NUCLEOTIDE SEQUENCE</scope>
    <source>
        <strain evidence="5">CHS0354</strain>
        <tissue evidence="5">Mantle</tissue>
    </source>
</reference>
<dbReference type="SMART" id="SM00202">
    <property type="entry name" value="SR"/>
    <property type="match status" value="2"/>
</dbReference>
<dbReference type="GO" id="GO:0016020">
    <property type="term" value="C:membrane"/>
    <property type="evidence" value="ECO:0007669"/>
    <property type="project" value="InterPro"/>
</dbReference>
<sequence length="275" mass="30075">MDACVFYEYSASSNLKYRKQHGQFTDYDSVCILVLCLILNVNLLPANSLITQVRLVGGIGAYEGKLEIMYNEEWGTVCDDLFDNMTAKVVCRMLHLPTAGAMVVDASQFSISSSLRIWLDDVHCSGTESSISYCSHRAWGVNDCSHSEDVAVRCAGQATYAPVRLVGGAVPYEGRVEVYHNGQWGTVCDDYTDISFAMVVCKEIGYPSTSPTIKTSGYFGAGNGQIWLDDVQCRGTEAAIDECSHLPWGQNNCGHGEDAAVVCRGASCNRLFYIC</sequence>
<evidence type="ECO:0000256" key="3">
    <source>
        <dbReference type="PROSITE-ProRule" id="PRU00196"/>
    </source>
</evidence>
<evidence type="ECO:0000259" key="4">
    <source>
        <dbReference type="PROSITE" id="PS50287"/>
    </source>
</evidence>
<keyword evidence="2" id="KW-0325">Glycoprotein</keyword>
<dbReference type="Proteomes" id="UP001195483">
    <property type="component" value="Unassembled WGS sequence"/>
</dbReference>
<evidence type="ECO:0000313" key="5">
    <source>
        <dbReference type="EMBL" id="KAK3599039.1"/>
    </source>
</evidence>
<evidence type="ECO:0000313" key="6">
    <source>
        <dbReference type="Proteomes" id="UP001195483"/>
    </source>
</evidence>
<keyword evidence="6" id="KW-1185">Reference proteome</keyword>
<comment type="caution">
    <text evidence="5">The sequence shown here is derived from an EMBL/GenBank/DDBJ whole genome shotgun (WGS) entry which is preliminary data.</text>
</comment>
<evidence type="ECO:0000256" key="1">
    <source>
        <dbReference type="ARBA" id="ARBA00023157"/>
    </source>
</evidence>
<dbReference type="SUPFAM" id="SSF56487">
    <property type="entry name" value="SRCR-like"/>
    <property type="match status" value="2"/>
</dbReference>
<feature type="disulfide bond" evidence="3">
    <location>
        <begin position="124"/>
        <end position="134"/>
    </location>
</feature>
<reference evidence="5" key="1">
    <citation type="journal article" date="2021" name="Genome Biol. Evol.">
        <title>A High-Quality Reference Genome for a Parasitic Bivalve with Doubly Uniparental Inheritance (Bivalvia: Unionida).</title>
        <authorList>
            <person name="Smith C.H."/>
        </authorList>
    </citation>
    <scope>NUCLEOTIDE SEQUENCE</scope>
    <source>
        <strain evidence="5">CHS0354</strain>
    </source>
</reference>
<accession>A0AAE0W2V1</accession>
<dbReference type="Gene3D" id="3.10.250.10">
    <property type="entry name" value="SRCR-like domain"/>
    <property type="match status" value="2"/>
</dbReference>
<dbReference type="EMBL" id="JAEAOA010000761">
    <property type="protein sequence ID" value="KAK3599039.1"/>
    <property type="molecule type" value="Genomic_DNA"/>
</dbReference>
<organism evidence="5 6">
    <name type="scientific">Potamilus streckersoni</name>
    <dbReference type="NCBI Taxonomy" id="2493646"/>
    <lineage>
        <taxon>Eukaryota</taxon>
        <taxon>Metazoa</taxon>
        <taxon>Spiralia</taxon>
        <taxon>Lophotrochozoa</taxon>
        <taxon>Mollusca</taxon>
        <taxon>Bivalvia</taxon>
        <taxon>Autobranchia</taxon>
        <taxon>Heteroconchia</taxon>
        <taxon>Palaeoheterodonta</taxon>
        <taxon>Unionida</taxon>
        <taxon>Unionoidea</taxon>
        <taxon>Unionidae</taxon>
        <taxon>Ambleminae</taxon>
        <taxon>Lampsilini</taxon>
        <taxon>Potamilus</taxon>
    </lineage>
</organism>
<feature type="domain" description="SRCR" evidence="4">
    <location>
        <begin position="163"/>
        <end position="264"/>
    </location>
</feature>
<evidence type="ECO:0000256" key="2">
    <source>
        <dbReference type="ARBA" id="ARBA00023180"/>
    </source>
</evidence>
<comment type="caution">
    <text evidence="3">Lacks conserved residue(s) required for the propagation of feature annotation.</text>
</comment>
<proteinExistence type="predicted"/>
<feature type="domain" description="SRCR" evidence="4">
    <location>
        <begin position="53"/>
        <end position="155"/>
    </location>
</feature>